<feature type="non-terminal residue" evidence="2">
    <location>
        <position position="75"/>
    </location>
</feature>
<name>A0A9E4N5Q3_9GAMM</name>
<dbReference type="Proteomes" id="UP000886667">
    <property type="component" value="Unassembled WGS sequence"/>
</dbReference>
<evidence type="ECO:0000256" key="1">
    <source>
        <dbReference type="SAM" id="Phobius"/>
    </source>
</evidence>
<reference evidence="2" key="1">
    <citation type="journal article" date="2021" name="Proc. Natl. Acad. Sci. U.S.A.">
        <title>Global biogeography of chemosynthetic symbionts reveals both localized and globally distributed symbiont groups. .</title>
        <authorList>
            <person name="Osvatic J.T."/>
            <person name="Wilkins L.G.E."/>
            <person name="Leibrecht L."/>
            <person name="Leray M."/>
            <person name="Zauner S."/>
            <person name="Polzin J."/>
            <person name="Camacho Y."/>
            <person name="Gros O."/>
            <person name="van Gils J.A."/>
            <person name="Eisen J.A."/>
            <person name="Petersen J.M."/>
            <person name="Yuen B."/>
        </authorList>
    </citation>
    <scope>NUCLEOTIDE SEQUENCE</scope>
    <source>
        <strain evidence="2">MAGclacostrist064TRANS</strain>
    </source>
</reference>
<organism evidence="2 3">
    <name type="scientific">Candidatus Thiodiazotropha taylori</name>
    <dbReference type="NCBI Taxonomy" id="2792791"/>
    <lineage>
        <taxon>Bacteria</taxon>
        <taxon>Pseudomonadati</taxon>
        <taxon>Pseudomonadota</taxon>
        <taxon>Gammaproteobacteria</taxon>
        <taxon>Chromatiales</taxon>
        <taxon>Sedimenticolaceae</taxon>
        <taxon>Candidatus Thiodiazotropha</taxon>
    </lineage>
</organism>
<keyword evidence="1" id="KW-1133">Transmembrane helix</keyword>
<sequence>MSTDADPIASAPAVREKSYRWSELTQMVFQHRRELIAANLIAILGAVAAVPVPLLIPLLVDEVLLNQPGTAVGIM</sequence>
<accession>A0A9E4N5Q3</accession>
<dbReference type="GO" id="GO:0005524">
    <property type="term" value="F:ATP binding"/>
    <property type="evidence" value="ECO:0007669"/>
    <property type="project" value="UniProtKB-KW"/>
</dbReference>
<evidence type="ECO:0000313" key="2">
    <source>
        <dbReference type="EMBL" id="MCG7947982.1"/>
    </source>
</evidence>
<comment type="caution">
    <text evidence="2">The sequence shown here is derived from an EMBL/GenBank/DDBJ whole genome shotgun (WGS) entry which is preliminary data.</text>
</comment>
<dbReference type="AlphaFoldDB" id="A0A9E4N5Q3"/>
<gene>
    <name evidence="2" type="ORF">JAZ07_16690</name>
</gene>
<proteinExistence type="predicted"/>
<keyword evidence="2" id="KW-0067">ATP-binding</keyword>
<keyword evidence="1" id="KW-0812">Transmembrane</keyword>
<feature type="transmembrane region" description="Helical" evidence="1">
    <location>
        <begin position="36"/>
        <end position="60"/>
    </location>
</feature>
<evidence type="ECO:0000313" key="3">
    <source>
        <dbReference type="Proteomes" id="UP000886667"/>
    </source>
</evidence>
<protein>
    <submittedName>
        <fullName evidence="2">ABC transporter ATP-binding protein</fullName>
    </submittedName>
</protein>
<dbReference type="EMBL" id="JAEPCM010000597">
    <property type="protein sequence ID" value="MCG7947982.1"/>
    <property type="molecule type" value="Genomic_DNA"/>
</dbReference>
<keyword evidence="2" id="KW-0547">Nucleotide-binding</keyword>
<keyword evidence="1" id="KW-0472">Membrane</keyword>